<dbReference type="Gene3D" id="2.10.90.10">
    <property type="entry name" value="Cystine-knot cytokines"/>
    <property type="match status" value="1"/>
</dbReference>
<name>A0A9N7VCJ5_PLEPL</name>
<keyword evidence="4 10" id="KW-0964">Secreted</keyword>
<dbReference type="SUPFAM" id="SSF57501">
    <property type="entry name" value="Cystine-knot cytokines"/>
    <property type="match status" value="1"/>
</dbReference>
<comment type="function">
    <text evidence="10">Acts specifically as a negative regulator of skeletal muscle growth.</text>
</comment>
<dbReference type="Pfam" id="PF00019">
    <property type="entry name" value="TGF_beta"/>
    <property type="match status" value="1"/>
</dbReference>
<dbReference type="AlphaFoldDB" id="A0A9N7VCJ5"/>
<comment type="subcellular location">
    <subcellularLocation>
        <location evidence="1 10">Secreted</location>
    </subcellularLocation>
</comment>
<dbReference type="InterPro" id="IPR029034">
    <property type="entry name" value="Cystine-knot_cytokine"/>
</dbReference>
<comment type="subunit">
    <text evidence="10">Homodimer; disulfide-linked.</text>
</comment>
<dbReference type="InterPro" id="IPR017948">
    <property type="entry name" value="TGFb_CS"/>
</dbReference>
<keyword evidence="6 10" id="KW-0732">Signal</keyword>
<evidence type="ECO:0000256" key="10">
    <source>
        <dbReference type="RuleBase" id="RU369049"/>
    </source>
</evidence>
<evidence type="ECO:0000256" key="4">
    <source>
        <dbReference type="ARBA" id="ARBA00022525"/>
    </source>
</evidence>
<evidence type="ECO:0000256" key="6">
    <source>
        <dbReference type="ARBA" id="ARBA00022729"/>
    </source>
</evidence>
<gene>
    <name evidence="12" type="ORF">PLEPLA_LOCUS34842</name>
</gene>
<dbReference type="InterPro" id="IPR015615">
    <property type="entry name" value="TGF-beta-rel"/>
</dbReference>
<dbReference type="EMBL" id="CADEAL010003936">
    <property type="protein sequence ID" value="CAB1447146.1"/>
    <property type="molecule type" value="Genomic_DNA"/>
</dbReference>
<comment type="caution">
    <text evidence="12">The sequence shown here is derived from an EMBL/GenBank/DDBJ whole genome shotgun (WGS) entry which is preliminary data.</text>
</comment>
<keyword evidence="7 9" id="KW-0339">Growth factor</keyword>
<organism evidence="12 13">
    <name type="scientific">Pleuronectes platessa</name>
    <name type="common">European plaice</name>
    <dbReference type="NCBI Taxonomy" id="8262"/>
    <lineage>
        <taxon>Eukaryota</taxon>
        <taxon>Metazoa</taxon>
        <taxon>Chordata</taxon>
        <taxon>Craniata</taxon>
        <taxon>Vertebrata</taxon>
        <taxon>Euteleostomi</taxon>
        <taxon>Actinopterygii</taxon>
        <taxon>Neopterygii</taxon>
        <taxon>Teleostei</taxon>
        <taxon>Neoteleostei</taxon>
        <taxon>Acanthomorphata</taxon>
        <taxon>Carangaria</taxon>
        <taxon>Pleuronectiformes</taxon>
        <taxon>Pleuronectoidei</taxon>
        <taxon>Pleuronectidae</taxon>
        <taxon>Pleuronectes</taxon>
    </lineage>
</organism>
<evidence type="ECO:0000256" key="2">
    <source>
        <dbReference type="ARBA" id="ARBA00006656"/>
    </source>
</evidence>
<dbReference type="GO" id="GO:0005615">
    <property type="term" value="C:extracellular space"/>
    <property type="evidence" value="ECO:0007669"/>
    <property type="project" value="UniProtKB-UniRule"/>
</dbReference>
<dbReference type="PANTHER" id="PTHR11848">
    <property type="entry name" value="TGF-BETA FAMILY"/>
    <property type="match status" value="1"/>
</dbReference>
<comment type="similarity">
    <text evidence="2 9">Belongs to the TGF-beta family.</text>
</comment>
<evidence type="ECO:0000313" key="13">
    <source>
        <dbReference type="Proteomes" id="UP001153269"/>
    </source>
</evidence>
<dbReference type="InterPro" id="IPR001839">
    <property type="entry name" value="TGF-b_C"/>
</dbReference>
<evidence type="ECO:0000256" key="5">
    <source>
        <dbReference type="ARBA" id="ARBA00022685"/>
    </source>
</evidence>
<dbReference type="GO" id="GO:0008083">
    <property type="term" value="F:growth factor activity"/>
    <property type="evidence" value="ECO:0007669"/>
    <property type="project" value="UniProtKB-UniRule"/>
</dbReference>
<dbReference type="FunFam" id="2.10.90.10:FF:000006">
    <property type="entry name" value="growth/differentiation factor 8"/>
    <property type="match status" value="1"/>
</dbReference>
<keyword evidence="3 10" id="KW-0202">Cytokine</keyword>
<evidence type="ECO:0000256" key="7">
    <source>
        <dbReference type="ARBA" id="ARBA00023030"/>
    </source>
</evidence>
<dbReference type="Proteomes" id="UP001153269">
    <property type="component" value="Unassembled WGS sequence"/>
</dbReference>
<dbReference type="PANTHER" id="PTHR11848:SF150">
    <property type="entry name" value="GROWTH_DIFFERENTIATION FACTOR 8"/>
    <property type="match status" value="1"/>
</dbReference>
<accession>A0A9N7VCJ5</accession>
<evidence type="ECO:0000256" key="3">
    <source>
        <dbReference type="ARBA" id="ARBA00022514"/>
    </source>
</evidence>
<evidence type="ECO:0000256" key="1">
    <source>
        <dbReference type="ARBA" id="ARBA00004613"/>
    </source>
</evidence>
<dbReference type="SMART" id="SM00204">
    <property type="entry name" value="TGFB"/>
    <property type="match status" value="1"/>
</dbReference>
<keyword evidence="5 10" id="KW-0165">Cleavage on pair of basic residues</keyword>
<evidence type="ECO:0000313" key="12">
    <source>
        <dbReference type="EMBL" id="CAB1447146.1"/>
    </source>
</evidence>
<protein>
    <recommendedName>
        <fullName evidence="10">Growth/differentiation factor 8</fullName>
        <shortName evidence="10">GDF-8</shortName>
    </recommendedName>
    <alternativeName>
        <fullName evidence="10">Myostatin</fullName>
    </alternativeName>
</protein>
<dbReference type="GO" id="GO:0005125">
    <property type="term" value="F:cytokine activity"/>
    <property type="evidence" value="ECO:0007669"/>
    <property type="project" value="UniProtKB-UniRule"/>
</dbReference>
<evidence type="ECO:0000256" key="9">
    <source>
        <dbReference type="RuleBase" id="RU000354"/>
    </source>
</evidence>
<sequence length="123" mass="14187">MEVKVSEGPRRVRRDAGLDCDENSPETRCCRYPLTVDFEDFGWDWIIAPKRYKANYCSGECEYMHLQKYPHTHLVNKANPRGTAGPCCTPTKMSPINMLYFNRKEQIIYGKIPSMVVDRCGCS</sequence>
<feature type="domain" description="TGF-beta family profile" evidence="11">
    <location>
        <begin position="11"/>
        <end position="123"/>
    </location>
</feature>
<keyword evidence="13" id="KW-1185">Reference proteome</keyword>
<dbReference type="PROSITE" id="PS51362">
    <property type="entry name" value="TGF_BETA_2"/>
    <property type="match status" value="1"/>
</dbReference>
<keyword evidence="8 10" id="KW-1015">Disulfide bond</keyword>
<proteinExistence type="inferred from homology"/>
<reference evidence="12" key="1">
    <citation type="submission" date="2020-03" db="EMBL/GenBank/DDBJ databases">
        <authorList>
            <person name="Weist P."/>
        </authorList>
    </citation>
    <scope>NUCLEOTIDE SEQUENCE</scope>
</reference>
<evidence type="ECO:0000259" key="11">
    <source>
        <dbReference type="PROSITE" id="PS51362"/>
    </source>
</evidence>
<evidence type="ECO:0000256" key="8">
    <source>
        <dbReference type="ARBA" id="ARBA00023157"/>
    </source>
</evidence>
<dbReference type="PROSITE" id="PS00250">
    <property type="entry name" value="TGF_BETA_1"/>
    <property type="match status" value="1"/>
</dbReference>